<name>A0AAN5D2N0_9BILA</name>
<reference evidence="2" key="1">
    <citation type="submission" date="2022-10" db="EMBL/GenBank/DDBJ databases">
        <title>Genome assembly of Pristionchus species.</title>
        <authorList>
            <person name="Yoshida K."/>
            <person name="Sommer R.J."/>
        </authorList>
    </citation>
    <scope>NUCLEOTIDE SEQUENCE [LARGE SCALE GENOMIC DNA]</scope>
    <source>
        <strain evidence="2">RS5460</strain>
    </source>
</reference>
<comment type="caution">
    <text evidence="1">The sequence shown here is derived from an EMBL/GenBank/DDBJ whole genome shotgun (WGS) entry which is preliminary data.</text>
</comment>
<dbReference type="AlphaFoldDB" id="A0AAN5D2N0"/>
<dbReference type="Proteomes" id="UP001328107">
    <property type="component" value="Unassembled WGS sequence"/>
</dbReference>
<evidence type="ECO:0000313" key="2">
    <source>
        <dbReference type="Proteomes" id="UP001328107"/>
    </source>
</evidence>
<evidence type="ECO:0000313" key="1">
    <source>
        <dbReference type="EMBL" id="GMR54962.1"/>
    </source>
</evidence>
<protein>
    <submittedName>
        <fullName evidence="1">Uncharacterized protein</fullName>
    </submittedName>
</protein>
<keyword evidence="2" id="KW-1185">Reference proteome</keyword>
<dbReference type="EMBL" id="BTRK01000005">
    <property type="protein sequence ID" value="GMR54962.1"/>
    <property type="molecule type" value="Genomic_DNA"/>
</dbReference>
<proteinExistence type="predicted"/>
<accession>A0AAN5D2N0</accession>
<organism evidence="1 2">
    <name type="scientific">Pristionchus mayeri</name>
    <dbReference type="NCBI Taxonomy" id="1317129"/>
    <lineage>
        <taxon>Eukaryota</taxon>
        <taxon>Metazoa</taxon>
        <taxon>Ecdysozoa</taxon>
        <taxon>Nematoda</taxon>
        <taxon>Chromadorea</taxon>
        <taxon>Rhabditida</taxon>
        <taxon>Rhabditina</taxon>
        <taxon>Diplogasteromorpha</taxon>
        <taxon>Diplogasteroidea</taxon>
        <taxon>Neodiplogasteridae</taxon>
        <taxon>Pristionchus</taxon>
    </lineage>
</organism>
<sequence length="88" mass="10106">MLDDFKSLLGDSNKPKKIAMFDDSEMGKNRELATQLFESDIVLTVKQMQGILSARGGRLRRAKRKVITGMVNRWKPSSIPYRFKDNDD</sequence>
<gene>
    <name evidence="1" type="ORF">PMAYCL1PPCAC_25157</name>
</gene>
<feature type="non-terminal residue" evidence="1">
    <location>
        <position position="88"/>
    </location>
</feature>